<dbReference type="OrthoDB" id="123083at2"/>
<dbReference type="PROSITE" id="PS00012">
    <property type="entry name" value="PHOSPHOPANTETHEINE"/>
    <property type="match status" value="1"/>
</dbReference>
<gene>
    <name evidence="4" type="ORF">CR152_21500</name>
</gene>
<dbReference type="EMBL" id="CP024608">
    <property type="protein sequence ID" value="ATQ76805.1"/>
    <property type="molecule type" value="Genomic_DNA"/>
</dbReference>
<organism evidence="4 5">
    <name type="scientific">Massilia violaceinigra</name>
    <dbReference type="NCBI Taxonomy" id="2045208"/>
    <lineage>
        <taxon>Bacteria</taxon>
        <taxon>Pseudomonadati</taxon>
        <taxon>Pseudomonadota</taxon>
        <taxon>Betaproteobacteria</taxon>
        <taxon>Burkholderiales</taxon>
        <taxon>Oxalobacteraceae</taxon>
        <taxon>Telluria group</taxon>
        <taxon>Massilia</taxon>
    </lineage>
</organism>
<evidence type="ECO:0000256" key="2">
    <source>
        <dbReference type="ARBA" id="ARBA00022553"/>
    </source>
</evidence>
<feature type="domain" description="Carrier" evidence="3">
    <location>
        <begin position="4"/>
        <end position="85"/>
    </location>
</feature>
<dbReference type="RefSeq" id="WP_099878350.1">
    <property type="nucleotide sequence ID" value="NZ_CP024608.1"/>
</dbReference>
<proteinExistence type="predicted"/>
<evidence type="ECO:0000313" key="4">
    <source>
        <dbReference type="EMBL" id="ATQ76805.1"/>
    </source>
</evidence>
<sequence>MMSSEVKDVIDRVIRKIAEERSLSLPALKGDTEVVDELGFSSMMVAGLIANLEEEFGVDPFQDEDVMITDIRTIKHLCDVYVSCLARSR</sequence>
<dbReference type="Gene3D" id="1.10.1200.10">
    <property type="entry name" value="ACP-like"/>
    <property type="match status" value="1"/>
</dbReference>
<protein>
    <recommendedName>
        <fullName evidence="3">Carrier domain-containing protein</fullName>
    </recommendedName>
</protein>
<evidence type="ECO:0000313" key="5">
    <source>
        <dbReference type="Proteomes" id="UP000229897"/>
    </source>
</evidence>
<keyword evidence="1" id="KW-0596">Phosphopantetheine</keyword>
<reference evidence="4" key="1">
    <citation type="submission" date="2017-10" db="EMBL/GenBank/DDBJ databases">
        <title>Massilia psychrophilum sp. nov., a novel purple-pigmented bacterium isolated from Tianshan glacier, Xinjiang Municipality, China.</title>
        <authorList>
            <person name="Wang H."/>
        </authorList>
    </citation>
    <scope>NUCLEOTIDE SEQUENCE [LARGE SCALE GENOMIC DNA]</scope>
    <source>
        <strain evidence="4">B2</strain>
    </source>
</reference>
<dbReference type="KEGG" id="mass:CR152_21500"/>
<dbReference type="SUPFAM" id="SSF47336">
    <property type="entry name" value="ACP-like"/>
    <property type="match status" value="1"/>
</dbReference>
<dbReference type="InterPro" id="IPR009081">
    <property type="entry name" value="PP-bd_ACP"/>
</dbReference>
<accession>A0A2D2DPA3</accession>
<evidence type="ECO:0000259" key="3">
    <source>
        <dbReference type="PROSITE" id="PS50075"/>
    </source>
</evidence>
<keyword evidence="2" id="KW-0597">Phosphoprotein</keyword>
<dbReference type="InterPro" id="IPR036736">
    <property type="entry name" value="ACP-like_sf"/>
</dbReference>
<dbReference type="PROSITE" id="PS50075">
    <property type="entry name" value="CARRIER"/>
    <property type="match status" value="1"/>
</dbReference>
<dbReference type="InterPro" id="IPR006162">
    <property type="entry name" value="Ppantetheine_attach_site"/>
</dbReference>
<keyword evidence="5" id="KW-1185">Reference proteome</keyword>
<dbReference type="Pfam" id="PF00550">
    <property type="entry name" value="PP-binding"/>
    <property type="match status" value="1"/>
</dbReference>
<name>A0A2D2DPA3_9BURK</name>
<evidence type="ECO:0000256" key="1">
    <source>
        <dbReference type="ARBA" id="ARBA00022450"/>
    </source>
</evidence>
<dbReference type="AlphaFoldDB" id="A0A2D2DPA3"/>
<dbReference type="Proteomes" id="UP000229897">
    <property type="component" value="Chromosome"/>
</dbReference>